<dbReference type="GO" id="GO:0072534">
    <property type="term" value="C:perineuronal net"/>
    <property type="evidence" value="ECO:0007669"/>
    <property type="project" value="TreeGrafter"/>
</dbReference>
<dbReference type="Gene3D" id="2.60.40.10">
    <property type="entry name" value="Immunoglobulins"/>
    <property type="match status" value="1"/>
</dbReference>
<dbReference type="InterPro" id="IPR001881">
    <property type="entry name" value="EGF-like_Ca-bd_dom"/>
</dbReference>
<feature type="domain" description="EGF-like" evidence="21">
    <location>
        <begin position="1123"/>
        <end position="1159"/>
    </location>
</feature>
<dbReference type="InterPro" id="IPR000538">
    <property type="entry name" value="Link_dom"/>
</dbReference>
<comment type="subcellular location">
    <subcellularLocation>
        <location evidence="1">Secreted</location>
    </subcellularLocation>
</comment>
<evidence type="ECO:0000256" key="6">
    <source>
        <dbReference type="ARBA" id="ARBA00022734"/>
    </source>
</evidence>
<dbReference type="OMA" id="HESGHWN"/>
<dbReference type="PROSITE" id="PS50923">
    <property type="entry name" value="SUSHI"/>
    <property type="match status" value="1"/>
</dbReference>
<evidence type="ECO:0000256" key="4">
    <source>
        <dbReference type="ARBA" id="ARBA00022659"/>
    </source>
</evidence>
<evidence type="ECO:0000256" key="5">
    <source>
        <dbReference type="ARBA" id="ARBA00022729"/>
    </source>
</evidence>
<dbReference type="PROSITE" id="PS50963">
    <property type="entry name" value="LINK_2"/>
    <property type="match status" value="2"/>
</dbReference>
<dbReference type="FunFam" id="3.10.100.10:FF:000002">
    <property type="entry name" value="Hyaluronan proteoglycan link protein 1"/>
    <property type="match status" value="1"/>
</dbReference>
<dbReference type="PROSITE" id="PS00010">
    <property type="entry name" value="ASX_HYDROXYL"/>
    <property type="match status" value="1"/>
</dbReference>
<dbReference type="SUPFAM" id="SSF48726">
    <property type="entry name" value="Immunoglobulin"/>
    <property type="match status" value="1"/>
</dbReference>
<dbReference type="GO" id="GO:0001501">
    <property type="term" value="P:skeletal system development"/>
    <property type="evidence" value="ECO:0007669"/>
    <property type="project" value="TreeGrafter"/>
</dbReference>
<dbReference type="InterPro" id="IPR018378">
    <property type="entry name" value="C-type_lectin_CS"/>
</dbReference>
<dbReference type="SUPFAM" id="SSF56436">
    <property type="entry name" value="C-type lectin-like"/>
    <property type="match status" value="3"/>
</dbReference>
<evidence type="ECO:0000256" key="9">
    <source>
        <dbReference type="ARBA" id="ARBA00022889"/>
    </source>
</evidence>
<feature type="compositionally biased region" description="Polar residues" evidence="20">
    <location>
        <begin position="998"/>
        <end position="1008"/>
    </location>
</feature>
<dbReference type="SMART" id="SM00179">
    <property type="entry name" value="EGF_CA"/>
    <property type="match status" value="2"/>
</dbReference>
<evidence type="ECO:0000256" key="14">
    <source>
        <dbReference type="ARBA" id="ARBA00059308"/>
    </source>
</evidence>
<dbReference type="PROSITE" id="PS50026">
    <property type="entry name" value="EGF_3"/>
    <property type="match status" value="2"/>
</dbReference>
<dbReference type="GO" id="GO:0010001">
    <property type="term" value="P:glial cell differentiation"/>
    <property type="evidence" value="ECO:0007669"/>
    <property type="project" value="TreeGrafter"/>
</dbReference>
<feature type="region of interest" description="Disordered" evidence="20">
    <location>
        <begin position="779"/>
        <end position="801"/>
    </location>
</feature>
<dbReference type="InterPro" id="IPR016187">
    <property type="entry name" value="CTDL_fold"/>
</dbReference>
<feature type="domain" description="C-type lectin" evidence="22">
    <location>
        <begin position="1210"/>
        <end position="1324"/>
    </location>
</feature>
<dbReference type="SMART" id="SM00409">
    <property type="entry name" value="IG"/>
    <property type="match status" value="1"/>
</dbReference>
<evidence type="ECO:0000256" key="13">
    <source>
        <dbReference type="ARBA" id="ARBA00023319"/>
    </source>
</evidence>
<comment type="function">
    <text evidence="14">May modulate neuronal adhesion and neurite growth during development by binding to neural cell adhesion molecules (NG-CAM and N-CAM). Chondroitin sulfate proteoglycan; binds to hyaluronic acid.</text>
</comment>
<keyword evidence="9" id="KW-0130">Cell adhesion</keyword>
<evidence type="ECO:0000256" key="11">
    <source>
        <dbReference type="ARBA" id="ARBA00023157"/>
    </source>
</evidence>
<dbReference type="InterPro" id="IPR000742">
    <property type="entry name" value="EGF"/>
</dbReference>
<evidence type="ECO:0000256" key="20">
    <source>
        <dbReference type="SAM" id="MobiDB-lite"/>
    </source>
</evidence>
<dbReference type="PROSITE" id="PS01186">
    <property type="entry name" value="EGF_2"/>
    <property type="match status" value="1"/>
</dbReference>
<feature type="disulfide bond" evidence="19">
    <location>
        <begin position="178"/>
        <end position="199"/>
    </location>
</feature>
<dbReference type="InterPro" id="IPR000436">
    <property type="entry name" value="Sushi_SCR_CCP_dom"/>
</dbReference>
<name>A0A9F5ITF4_PYTBI</name>
<dbReference type="RefSeq" id="XP_025031269.1">
    <property type="nucleotide sequence ID" value="XM_025175501.1"/>
</dbReference>
<dbReference type="OrthoDB" id="441660at2759"/>
<keyword evidence="10" id="KW-0654">Proteoglycan</keyword>
<evidence type="ECO:0000256" key="8">
    <source>
        <dbReference type="ARBA" id="ARBA00022837"/>
    </source>
</evidence>
<dbReference type="GO" id="GO:0005509">
    <property type="term" value="F:calcium ion binding"/>
    <property type="evidence" value="ECO:0007669"/>
    <property type="project" value="InterPro"/>
</dbReference>
<keyword evidence="2" id="KW-0964">Secreted</keyword>
<evidence type="ECO:0000259" key="21">
    <source>
        <dbReference type="PROSITE" id="PS50026"/>
    </source>
</evidence>
<dbReference type="InterPro" id="IPR050691">
    <property type="entry name" value="Hyaluronan_bind_Proteoglycan"/>
</dbReference>
<dbReference type="InterPro" id="IPR001304">
    <property type="entry name" value="C-type_lectin-like"/>
</dbReference>
<evidence type="ECO:0000313" key="25">
    <source>
        <dbReference type="Proteomes" id="UP000695026"/>
    </source>
</evidence>
<keyword evidence="3 17" id="KW-0245">EGF-like domain</keyword>
<feature type="disulfide bond" evidence="19">
    <location>
        <begin position="276"/>
        <end position="297"/>
    </location>
</feature>
<dbReference type="FunFam" id="3.10.100.10:FF:000003">
    <property type="entry name" value="Versican core protein"/>
    <property type="match status" value="1"/>
</dbReference>
<reference evidence="26" key="1">
    <citation type="submission" date="2025-08" db="UniProtKB">
        <authorList>
            <consortium name="RefSeq"/>
        </authorList>
    </citation>
    <scope>IDENTIFICATION</scope>
    <source>
        <tissue evidence="26">Liver</tissue>
    </source>
</reference>
<sequence>MGKVIRINKVSHQPVRVGLAEPVSLPCLFLLQASVPPGPSELSDPPRIKWSKVQSASGQPQDVSVLVAKDNVVKISKNYEGRISLPGYPHHRENATLLFLAARASDAGLYRCEIVTGIHDEQDLVPLEVTGVVFHYRAASNRYALTFSKAQKACEENSATIASPAHLEVAFEDGYDNCDAGWLSDRTVRYPITLSRPGCYGDRNSLPGVRSYGERDASEMYDVYCYSRELQGKVFYATSPGRLTFQMAQKYCLSRGAQLATTGQLHLAWQEGLDQCDPGWLADGSVRYPIRTPRKKCGGDEPGVRTAYQFPNRTGFPDPASQFDAYCYKGQQLPKIPDRASLGEGPVHQPMDQYSEGSHESGIENIVVEHNPDLSFLSQNELFPRENEDAIMSGDSKELPKDLYGPLHKVAVPLLEEDEQLQMVTTFPVEMESAEERSMVPNIPVLNGEVRGASPEPLVDGLHNTSNDKLFTVVDDVDRMNVTEESLSAVSVLGKMSLGGDPEDDIPPEVIPHPITPTWLQENTERLIPQDTASPGPSQPSQAHILKGAPTIPFTIPSPTSPKDHPTAAGATPALAGIPESNGKSINTGLNGRYFQEQGKDDLGIDGNPEGSTLLPTTLPVLALAGHDMVDNAIETSAGMNPSPASTLGGEISYSLSNEVDGNRLLLLENQGQKEITFSPAPASHSLEDTSAERTNQGFWTISGPRSQEKPVHNEHVPISLPLPDNVPLELQKVAVTTGYDPEGASVGTSIRGDYPQGITQAGDHEDDFSGNGKVVTPPEPLLSSEHQRSKPHIDEASGEYDYSSRESQIKTMSFVEELPGPVFEGHQNLPGDAEGETQPEALHFVKQQRTTSLLQGAGKDTILKQSSQRSEEVAELRGQEAVTLSPKDISPTPGDMYFQAARFLPGKPEAWLVADGGRGSMETTGENKAILGPPDSSTFTKILDLSEAQGSWEVVTQSMDSHLESAMIEQSHYESSMEGNHGYHWPDGATAGPPAHSPTSLFSSSQPFPDEAMEQAETTALNLPETRTPFILHNTSEFMLLQQPAAFEDLLSVPSSQPSIYPIERGVEDNVDQEGYIPSAPGEFFPMEADSGSGEEKEDAPALKGITHLVWAQEGNDSLLAETDPCDNDPCLHGGTCQSSGNLSSCICPAGFTGENCEIDIDDCLSNPCQNGGTCIDDINAFVCLCLPSYGGSLCNRDTEGCDHTWRKFQGHCYRYFAHRRSWEDAERDCRRRSGHLTSIHSWEEHNFISSLGHENTWIGLNDRIVEQDFQWTDNTGLQYENWRENQPDNFFAGGEDCVVLVSHETGKWNDVPCNYKLPYVCKKDTVLCGPPPLVENASPIGKKKEKYSVHSTIRYQCAEGFLQRHLPTIRCHVNGLWENPKVLCTKHGLTELGGTTVTIASTVSITITNPARTGGNTRSSVQSWTGRRTAATTFNH</sequence>
<dbReference type="GO" id="GO:0005540">
    <property type="term" value="F:hyaluronic acid binding"/>
    <property type="evidence" value="ECO:0007669"/>
    <property type="project" value="InterPro"/>
</dbReference>
<evidence type="ECO:0000259" key="22">
    <source>
        <dbReference type="PROSITE" id="PS50041"/>
    </source>
</evidence>
<dbReference type="PANTHER" id="PTHR22804:SF24">
    <property type="entry name" value="NEUROCAN CORE PROTEIN"/>
    <property type="match status" value="1"/>
</dbReference>
<dbReference type="CDD" id="cd03520">
    <property type="entry name" value="Link_domain_CSPGs_modules_2_4"/>
    <property type="match status" value="1"/>
</dbReference>
<evidence type="ECO:0000256" key="15">
    <source>
        <dbReference type="ARBA" id="ARBA00073685"/>
    </source>
</evidence>
<dbReference type="CDD" id="cd00054">
    <property type="entry name" value="EGF_CA"/>
    <property type="match status" value="2"/>
</dbReference>
<dbReference type="InterPro" id="IPR000152">
    <property type="entry name" value="EGF-type_Asp/Asn_hydroxyl_site"/>
</dbReference>
<comment type="caution">
    <text evidence="17">Lacks conserved residue(s) required for the propagation of feature annotation.</text>
</comment>
<feature type="domain" description="Link" evidence="24">
    <location>
        <begin position="233"/>
        <end position="329"/>
    </location>
</feature>
<evidence type="ECO:0000259" key="23">
    <source>
        <dbReference type="PROSITE" id="PS50923"/>
    </source>
</evidence>
<dbReference type="PANTHER" id="PTHR22804">
    <property type="entry name" value="AGGRECAN/VERSICAN PROTEOGLYCAN"/>
    <property type="match status" value="1"/>
</dbReference>
<feature type="domain" description="EGF-like" evidence="21">
    <location>
        <begin position="1161"/>
        <end position="1197"/>
    </location>
</feature>
<dbReference type="GO" id="GO:0045202">
    <property type="term" value="C:synapse"/>
    <property type="evidence" value="ECO:0007669"/>
    <property type="project" value="TreeGrafter"/>
</dbReference>
<dbReference type="FunFam" id="3.10.100.10:FF:000011">
    <property type="entry name" value="Aggrecan core protein"/>
    <property type="match status" value="1"/>
</dbReference>
<dbReference type="GO" id="GO:0005615">
    <property type="term" value="C:extracellular space"/>
    <property type="evidence" value="ECO:0007669"/>
    <property type="project" value="TreeGrafter"/>
</dbReference>
<dbReference type="Gene3D" id="3.10.100.10">
    <property type="entry name" value="Mannose-Binding Protein A, subunit A"/>
    <property type="match status" value="3"/>
</dbReference>
<organism evidence="25 26">
    <name type="scientific">Python bivittatus</name>
    <name type="common">Burmese python</name>
    <name type="synonym">Python molurus bivittatus</name>
    <dbReference type="NCBI Taxonomy" id="176946"/>
    <lineage>
        <taxon>Eukaryota</taxon>
        <taxon>Metazoa</taxon>
        <taxon>Chordata</taxon>
        <taxon>Craniata</taxon>
        <taxon>Vertebrata</taxon>
        <taxon>Euteleostomi</taxon>
        <taxon>Lepidosauria</taxon>
        <taxon>Squamata</taxon>
        <taxon>Bifurcata</taxon>
        <taxon>Unidentata</taxon>
        <taxon>Episquamata</taxon>
        <taxon>Toxicofera</taxon>
        <taxon>Serpentes</taxon>
        <taxon>Henophidia</taxon>
        <taxon>Pythonidae</taxon>
        <taxon>Python</taxon>
    </lineage>
</organism>
<evidence type="ECO:0000256" key="10">
    <source>
        <dbReference type="ARBA" id="ARBA00022974"/>
    </source>
</evidence>
<dbReference type="InterPro" id="IPR003599">
    <property type="entry name" value="Ig_sub"/>
</dbReference>
<evidence type="ECO:0000313" key="26">
    <source>
        <dbReference type="RefSeq" id="XP_025031269.1"/>
    </source>
</evidence>
<feature type="region of interest" description="Disordered" evidence="20">
    <location>
        <begin position="558"/>
        <end position="591"/>
    </location>
</feature>
<dbReference type="FunFam" id="2.10.25.10:FF:000006">
    <property type="entry name" value="Versican core protein-like isoform 1"/>
    <property type="match status" value="1"/>
</dbReference>
<dbReference type="Gene3D" id="2.10.25.10">
    <property type="entry name" value="Laminin"/>
    <property type="match status" value="2"/>
</dbReference>
<dbReference type="PROSITE" id="PS00022">
    <property type="entry name" value="EGF_1"/>
    <property type="match status" value="2"/>
</dbReference>
<evidence type="ECO:0000256" key="1">
    <source>
        <dbReference type="ARBA" id="ARBA00004613"/>
    </source>
</evidence>
<evidence type="ECO:0000256" key="17">
    <source>
        <dbReference type="PROSITE-ProRule" id="PRU00076"/>
    </source>
</evidence>
<dbReference type="Proteomes" id="UP000695026">
    <property type="component" value="Unplaced"/>
</dbReference>
<dbReference type="GO" id="GO:0007155">
    <property type="term" value="P:cell adhesion"/>
    <property type="evidence" value="ECO:0007669"/>
    <property type="project" value="UniProtKB-KW"/>
</dbReference>
<keyword evidence="12" id="KW-0325">Glycoprotein</keyword>
<keyword evidence="8" id="KW-0106">Calcium</keyword>
<keyword evidence="7" id="KW-0677">Repeat</keyword>
<dbReference type="PROSITE" id="PS50041">
    <property type="entry name" value="C_TYPE_LECTIN_2"/>
    <property type="match status" value="1"/>
</dbReference>
<dbReference type="SUPFAM" id="SSF57196">
    <property type="entry name" value="EGF/Laminin"/>
    <property type="match status" value="1"/>
</dbReference>
<evidence type="ECO:0000259" key="24">
    <source>
        <dbReference type="PROSITE" id="PS50963"/>
    </source>
</evidence>
<dbReference type="InterPro" id="IPR013106">
    <property type="entry name" value="Ig_V-set"/>
</dbReference>
<dbReference type="InterPro" id="IPR018097">
    <property type="entry name" value="EGF_Ca-bd_CS"/>
</dbReference>
<dbReference type="GO" id="GO:0030246">
    <property type="term" value="F:carbohydrate binding"/>
    <property type="evidence" value="ECO:0007669"/>
    <property type="project" value="UniProtKB-KW"/>
</dbReference>
<dbReference type="CDD" id="cd03517">
    <property type="entry name" value="Link_domain_CSPGs_modules_1_3"/>
    <property type="match status" value="1"/>
</dbReference>
<feature type="disulfide bond" evidence="18">
    <location>
        <begin position="1359"/>
        <end position="1386"/>
    </location>
</feature>
<dbReference type="GO" id="GO:0002052">
    <property type="term" value="P:positive regulation of neuroblast proliferation"/>
    <property type="evidence" value="ECO:0007669"/>
    <property type="project" value="TreeGrafter"/>
</dbReference>
<evidence type="ECO:0000256" key="2">
    <source>
        <dbReference type="ARBA" id="ARBA00022525"/>
    </source>
</evidence>
<evidence type="ECO:0000256" key="18">
    <source>
        <dbReference type="PROSITE-ProRule" id="PRU00302"/>
    </source>
</evidence>
<keyword evidence="13" id="KW-0393">Immunoglobulin domain</keyword>
<feature type="region of interest" description="Disordered" evidence="20">
    <location>
        <begin position="1413"/>
        <end position="1438"/>
    </location>
</feature>
<evidence type="ECO:0000256" key="12">
    <source>
        <dbReference type="ARBA" id="ARBA00023180"/>
    </source>
</evidence>
<feature type="disulfide bond" evidence="18">
    <location>
        <begin position="1330"/>
        <end position="1373"/>
    </location>
</feature>
<feature type="domain" description="Link" evidence="24">
    <location>
        <begin position="132"/>
        <end position="227"/>
    </location>
</feature>
<dbReference type="InterPro" id="IPR036179">
    <property type="entry name" value="Ig-like_dom_sf"/>
</dbReference>
<dbReference type="KEGG" id="pbi:112542482"/>
<accession>A0A9F5ITF4</accession>
<dbReference type="PROSITE" id="PS00615">
    <property type="entry name" value="C_TYPE_LECTIN_1"/>
    <property type="match status" value="1"/>
</dbReference>
<gene>
    <name evidence="26" type="primary">LOC112542482</name>
</gene>
<dbReference type="GO" id="GO:0007417">
    <property type="term" value="P:central nervous system development"/>
    <property type="evidence" value="ECO:0007669"/>
    <property type="project" value="TreeGrafter"/>
</dbReference>
<evidence type="ECO:0000256" key="7">
    <source>
        <dbReference type="ARBA" id="ARBA00022737"/>
    </source>
</evidence>
<dbReference type="SMART" id="SM00034">
    <property type="entry name" value="CLECT"/>
    <property type="match status" value="1"/>
</dbReference>
<dbReference type="CDD" id="cd00033">
    <property type="entry name" value="CCP"/>
    <property type="match status" value="1"/>
</dbReference>
<feature type="disulfide bond" evidence="17">
    <location>
        <begin position="1149"/>
        <end position="1158"/>
    </location>
</feature>
<keyword evidence="6" id="KW-0430">Lectin</keyword>
<evidence type="ECO:0000256" key="19">
    <source>
        <dbReference type="PROSITE-ProRule" id="PRU00323"/>
    </source>
</evidence>
<dbReference type="Pfam" id="PF00008">
    <property type="entry name" value="EGF"/>
    <property type="match status" value="2"/>
</dbReference>
<dbReference type="SUPFAM" id="SSF57535">
    <property type="entry name" value="Complement control module/SCR domain"/>
    <property type="match status" value="1"/>
</dbReference>
<dbReference type="FunFam" id="2.60.40.10:FF:000571">
    <property type="entry name" value="Neurocan core protein"/>
    <property type="match status" value="1"/>
</dbReference>
<dbReference type="Gene3D" id="2.10.70.10">
    <property type="entry name" value="Complement Module, domain 1"/>
    <property type="match status" value="1"/>
</dbReference>
<dbReference type="SMART" id="SM00032">
    <property type="entry name" value="CCP"/>
    <property type="match status" value="1"/>
</dbReference>
<dbReference type="PRINTS" id="PR01265">
    <property type="entry name" value="LINKMODULE"/>
</dbReference>
<dbReference type="GeneID" id="112542482"/>
<feature type="compositionally biased region" description="Low complexity" evidence="20">
    <location>
        <begin position="567"/>
        <end position="577"/>
    </location>
</feature>
<dbReference type="PROSITE" id="PS01187">
    <property type="entry name" value="EGF_CA"/>
    <property type="match status" value="1"/>
</dbReference>
<feature type="domain" description="Sushi" evidence="23">
    <location>
        <begin position="1328"/>
        <end position="1388"/>
    </location>
</feature>
<dbReference type="PROSITE" id="PS01241">
    <property type="entry name" value="LINK_1"/>
    <property type="match status" value="1"/>
</dbReference>
<evidence type="ECO:0000256" key="16">
    <source>
        <dbReference type="ARBA" id="ARBA00075743"/>
    </source>
</evidence>
<keyword evidence="4 18" id="KW-0768">Sushi</keyword>
<dbReference type="InterPro" id="IPR013783">
    <property type="entry name" value="Ig-like_fold"/>
</dbReference>
<dbReference type="SMART" id="SM00181">
    <property type="entry name" value="EGF"/>
    <property type="match status" value="2"/>
</dbReference>
<feature type="compositionally biased region" description="Basic and acidic residues" evidence="20">
    <location>
        <begin position="786"/>
        <end position="796"/>
    </location>
</feature>
<dbReference type="SMART" id="SM00445">
    <property type="entry name" value="LINK"/>
    <property type="match status" value="2"/>
</dbReference>
<dbReference type="FunFam" id="2.10.70.10:FF:000003">
    <property type="entry name" value="Versican core protein"/>
    <property type="match status" value="1"/>
</dbReference>
<feature type="disulfide bond" evidence="17">
    <location>
        <begin position="1187"/>
        <end position="1196"/>
    </location>
</feature>
<dbReference type="Pfam" id="PF00059">
    <property type="entry name" value="Lectin_C"/>
    <property type="match status" value="1"/>
</dbReference>
<dbReference type="FunFam" id="2.10.25.10:FF:000373">
    <property type="entry name" value="sushi, nidogen and EGF-like domain-containing protein 1"/>
    <property type="match status" value="1"/>
</dbReference>
<dbReference type="Pfam" id="PF00084">
    <property type="entry name" value="Sushi"/>
    <property type="match status" value="1"/>
</dbReference>
<protein>
    <recommendedName>
        <fullName evidence="15">Neurocan core protein</fullName>
    </recommendedName>
    <alternativeName>
        <fullName evidence="16">Chondroitin sulfate proteoglycan 3</fullName>
    </alternativeName>
</protein>
<keyword evidence="11 17" id="KW-1015">Disulfide bond</keyword>
<proteinExistence type="predicted"/>
<dbReference type="InterPro" id="IPR016186">
    <property type="entry name" value="C-type_lectin-like/link_sf"/>
</dbReference>
<feature type="region of interest" description="Disordered" evidence="20">
    <location>
        <begin position="971"/>
        <end position="1014"/>
    </location>
</feature>
<keyword evidence="25" id="KW-1185">Reference proteome</keyword>
<dbReference type="Pfam" id="PF00193">
    <property type="entry name" value="Xlink"/>
    <property type="match status" value="2"/>
</dbReference>
<keyword evidence="5" id="KW-0732">Signal</keyword>
<dbReference type="InterPro" id="IPR035976">
    <property type="entry name" value="Sushi/SCR/CCP_sf"/>
</dbReference>
<evidence type="ECO:0000256" key="3">
    <source>
        <dbReference type="ARBA" id="ARBA00022536"/>
    </source>
</evidence>
<dbReference type="Pfam" id="PF07686">
    <property type="entry name" value="V-set"/>
    <property type="match status" value="1"/>
</dbReference>